<organism evidence="2 3">
    <name type="scientific">Vigna unguiculata</name>
    <name type="common">Cowpea</name>
    <dbReference type="NCBI Taxonomy" id="3917"/>
    <lineage>
        <taxon>Eukaryota</taxon>
        <taxon>Viridiplantae</taxon>
        <taxon>Streptophyta</taxon>
        <taxon>Embryophyta</taxon>
        <taxon>Tracheophyta</taxon>
        <taxon>Spermatophyta</taxon>
        <taxon>Magnoliopsida</taxon>
        <taxon>eudicotyledons</taxon>
        <taxon>Gunneridae</taxon>
        <taxon>Pentapetalae</taxon>
        <taxon>rosids</taxon>
        <taxon>fabids</taxon>
        <taxon>Fabales</taxon>
        <taxon>Fabaceae</taxon>
        <taxon>Papilionoideae</taxon>
        <taxon>50 kb inversion clade</taxon>
        <taxon>NPAAA clade</taxon>
        <taxon>indigoferoid/millettioid clade</taxon>
        <taxon>Phaseoleae</taxon>
        <taxon>Vigna</taxon>
    </lineage>
</organism>
<dbReference type="Proteomes" id="UP000501690">
    <property type="component" value="Linkage Group LG11"/>
</dbReference>
<reference evidence="2 3" key="1">
    <citation type="submission" date="2019-04" db="EMBL/GenBank/DDBJ databases">
        <title>An improved genome assembly and genetic linkage map for asparagus bean, Vigna unguiculata ssp. sesquipedialis.</title>
        <authorList>
            <person name="Xia Q."/>
            <person name="Zhang R."/>
            <person name="Dong Y."/>
        </authorList>
    </citation>
    <scope>NUCLEOTIDE SEQUENCE [LARGE SCALE GENOMIC DNA]</scope>
    <source>
        <tissue evidence="2">Leaf</tissue>
    </source>
</reference>
<dbReference type="EMBL" id="CP039355">
    <property type="protein sequence ID" value="QCE14536.1"/>
    <property type="molecule type" value="Genomic_DNA"/>
</dbReference>
<evidence type="ECO:0000313" key="2">
    <source>
        <dbReference type="EMBL" id="QCE14536.1"/>
    </source>
</evidence>
<keyword evidence="3" id="KW-1185">Reference proteome</keyword>
<name>A0A4D6NLL6_VIGUN</name>
<protein>
    <submittedName>
        <fullName evidence="2">Uncharacterized protein</fullName>
    </submittedName>
</protein>
<sequence length="235" mass="26672">MQDAEEHRKTLGTVGVGVKIERVRNRFSLHKANKNEERGKKERKGKGKKEKGRKEKKGEDVINMSAVSGGSDFSVDHKVVAASAEELTNSFVKEGFEVYGRRNKGSKIVDVIKAVEHQESVLGELEKELLGLNAMMIERKNQRQQHEGKLKFSELGEPSVGDLHTPNSNHLKGFIEFGDSGERGHVEEVHFPNQEAQESEQSNMYVRRRDGPQIHVKSFAIRTPFATYSRRKRHK</sequence>
<evidence type="ECO:0000256" key="1">
    <source>
        <dbReference type="SAM" id="MobiDB-lite"/>
    </source>
</evidence>
<accession>A0A4D6NLL6</accession>
<gene>
    <name evidence="2" type="ORF">DEO72_LG11g1538</name>
</gene>
<dbReference type="AlphaFoldDB" id="A0A4D6NLL6"/>
<feature type="compositionally biased region" description="Basic residues" evidence="1">
    <location>
        <begin position="41"/>
        <end position="51"/>
    </location>
</feature>
<evidence type="ECO:0000313" key="3">
    <source>
        <dbReference type="Proteomes" id="UP000501690"/>
    </source>
</evidence>
<feature type="region of interest" description="Disordered" evidence="1">
    <location>
        <begin position="25"/>
        <end position="62"/>
    </location>
</feature>
<proteinExistence type="predicted"/>